<gene>
    <name evidence="1" type="ORF">AOE01nite_10780</name>
</gene>
<accession>A0A511XIT8</accession>
<comment type="caution">
    <text evidence="1">The sequence shown here is derived from an EMBL/GenBank/DDBJ whole genome shotgun (WGS) entry which is preliminary data.</text>
</comment>
<name>A0A511XIT8_9PROT</name>
<dbReference type="RefSeq" id="WP_146886856.1">
    <property type="nucleotide sequence ID" value="NZ_BJYG01000011.1"/>
</dbReference>
<evidence type="ECO:0000313" key="2">
    <source>
        <dbReference type="Proteomes" id="UP000321746"/>
    </source>
</evidence>
<evidence type="ECO:0000313" key="1">
    <source>
        <dbReference type="EMBL" id="GEN62854.1"/>
    </source>
</evidence>
<reference evidence="1 2" key="1">
    <citation type="submission" date="2019-07" db="EMBL/GenBank/DDBJ databases">
        <title>Whole genome shotgun sequence of Acetobacter oeni NBRC 105207.</title>
        <authorList>
            <person name="Hosoyama A."/>
            <person name="Uohara A."/>
            <person name="Ohji S."/>
            <person name="Ichikawa N."/>
        </authorList>
    </citation>
    <scope>NUCLEOTIDE SEQUENCE [LARGE SCALE GENOMIC DNA]</scope>
    <source>
        <strain evidence="1 2">NBRC 105207</strain>
    </source>
</reference>
<protein>
    <submittedName>
        <fullName evidence="1">Uncharacterized protein</fullName>
    </submittedName>
</protein>
<proteinExistence type="predicted"/>
<dbReference type="EMBL" id="BJYG01000011">
    <property type="protein sequence ID" value="GEN62854.1"/>
    <property type="molecule type" value="Genomic_DNA"/>
</dbReference>
<dbReference type="Proteomes" id="UP000321746">
    <property type="component" value="Unassembled WGS sequence"/>
</dbReference>
<dbReference type="AlphaFoldDB" id="A0A511XIT8"/>
<sequence length="192" mass="19450">MAFFTGYMGLVAGGPASIANEVSAGGYARLPVSFSSPGDGCLTVAASSSYIYGLATEDWGLITGIAIYSGTTPDESPVATWAVRPRSLSLGQTYTVPLAALSLLIEPRAFFDDGDVLGVTAGGADIIAGQPLMFTDGVLTPASDGSSSSGSLTLAQLSTLVSELMQSLPEDDPGDGTSLWVNSGLLAISRSS</sequence>
<organism evidence="1 2">
    <name type="scientific">Acetobacter oeni</name>
    <dbReference type="NCBI Taxonomy" id="304077"/>
    <lineage>
        <taxon>Bacteria</taxon>
        <taxon>Pseudomonadati</taxon>
        <taxon>Pseudomonadota</taxon>
        <taxon>Alphaproteobacteria</taxon>
        <taxon>Acetobacterales</taxon>
        <taxon>Acetobacteraceae</taxon>
        <taxon>Acetobacter</taxon>
    </lineage>
</organism>
<dbReference type="OrthoDB" id="7219770at2"/>
<keyword evidence="2" id="KW-1185">Reference proteome</keyword>